<evidence type="ECO:0000256" key="8">
    <source>
        <dbReference type="SAM" id="Phobius"/>
    </source>
</evidence>
<feature type="transmembrane region" description="Helical" evidence="8">
    <location>
        <begin position="920"/>
        <end position="946"/>
    </location>
</feature>
<evidence type="ECO:0000256" key="4">
    <source>
        <dbReference type="ARBA" id="ARBA00022741"/>
    </source>
</evidence>
<dbReference type="EMBL" id="ML976074">
    <property type="protein sequence ID" value="KAF1939784.1"/>
    <property type="molecule type" value="Genomic_DNA"/>
</dbReference>
<keyword evidence="6 8" id="KW-1133">Transmembrane helix</keyword>
<sequence>MECSPISDNAFGPQYCDNFDFTLVFEQSFFQIAPCALLLLALPFRASQLRRQEVKCARSWTHLCKQAIILFLALSQCALLISWALSKNTSRTAVAAASLSFLACLGLLWLSSLEHTRSASPSDTISVFIFISIILDVPQARTLWLRHRSDTAVAATFTACLVIKIVILFLEVRSKGPWLLPPYRAYAPEALANIFDRTVLWWLGPLFLLAYRKNIRFEDLYAIDDSLLSESLEYRFMQYWSRFRRYHTEKRPLLQAMVLTTKWSLFATILPRLCLSAMKLTQPLLIGRITNWLGENPRDHDTGKGLIAATMLIYLVMAFLTVTYRRQADRFLTTLRGILISALHSQSLVLSKTQLSDGNMLTLVSTDVLRIGMSLQRVGEVFAAPFEIIGVAALLAHQIGVSCIAPIAVGITVPIVSALNTKRGLPMQRIWLDAIQRRIAYTTAVLGCSKGFKMLGLTGFLSKQIQGLRVKELADYAGYRKYVAARETLASVPGALGPTLTLMMFTLINGGDKLTPSVTFSTLSLVSLLSAPIQEVVWAIIDLQLAYTSVLRIQSFLLSDDDNNPMPSFDPNSASPSIEMTARIVNSVSLTDATIYAGDNSQRTILQDISLDLQARSFTLVLGPVGSGKSTLLRAVIGDTKLDAGSRTVSKDFYSFAFCSQEPWLPDDSIRNIILGESDYDSIWYTTVVNACALSIDIARFPAGEQTTVGNKGMSLSGGQKQRLALARALYSRIPILVLDDIFSGLDINSLKHIAGSVFGSSGIAKRHGLTILMTTHYGTYVVQQADQIVVLGCDGRIVEQGSFEKLISNRNSFLHTIKLREEKDTGNPSEEPNDAVEIPTDLVGESDDALESASARRTGEFSTYAYWFRSFRLKLCLLVLAATLLAGFFWKFMEIWVRWWSDAEALPSGSSRHSLGFWIGWHITFALLALLFDFAKFWTILVWAVPHSSAQLHRQILKSVMNAPYWFFVKTNLGSIVNRFSNDMTLIESAGAGPILQALESVTILLGSAALILAGSSYASATLPFLLVTVYLLQRFYLRTSRQLRYMDLETQAPLIDAIQETMYGVSTIRAFGWQSASHRRFLNLLDRSQRPYYLLLCIQRWLNLMLDILTAVIAAVVVSLAVSIPSKSSAGSLGLALLNILGFNGQLSVFVVAWTTIETSASAVFRCQNFEQTTPDERLPLEIAIPNRDWPAEGKIIIQDLRATYIPDGPDILHGINLRIAPGAKIGICGRTGSGKSSLLLSLFHMLENIPRGSISIDNVDLTTLPRSTLRERLTAIPQETLIIPGSMRENMDPLQKRNVDDINLALEKVGLASLVADRGGIETNMANIGLSQGELQLFAVARALLRPSKILVVDEMTSSMDSLSEKGILDLVQTEFEGSTILAVAHRLATIVDFDMIVVLDAGRLVESGHPQELLRKPDGQFRRMWDQQESQDCQ</sequence>
<dbReference type="InterPro" id="IPR011527">
    <property type="entry name" value="ABC1_TM_dom"/>
</dbReference>
<feature type="domain" description="ABC transporter" evidence="9">
    <location>
        <begin position="588"/>
        <end position="820"/>
    </location>
</feature>
<dbReference type="PROSITE" id="PS50929">
    <property type="entry name" value="ABC_TM1F"/>
    <property type="match status" value="2"/>
</dbReference>
<feature type="transmembrane region" description="Helical" evidence="8">
    <location>
        <begin position="1138"/>
        <end position="1159"/>
    </location>
</feature>
<dbReference type="GO" id="GO:0016887">
    <property type="term" value="F:ATP hydrolysis activity"/>
    <property type="evidence" value="ECO:0007669"/>
    <property type="project" value="InterPro"/>
</dbReference>
<feature type="transmembrane region" description="Helical" evidence="8">
    <location>
        <begin position="305"/>
        <end position="324"/>
    </location>
</feature>
<reference evidence="11" key="1">
    <citation type="journal article" date="2020" name="Stud. Mycol.">
        <title>101 Dothideomycetes genomes: a test case for predicting lifestyles and emergence of pathogens.</title>
        <authorList>
            <person name="Haridas S."/>
            <person name="Albert R."/>
            <person name="Binder M."/>
            <person name="Bloem J."/>
            <person name="Labutti K."/>
            <person name="Salamov A."/>
            <person name="Andreopoulos B."/>
            <person name="Baker S."/>
            <person name="Barry K."/>
            <person name="Bills G."/>
            <person name="Bluhm B."/>
            <person name="Cannon C."/>
            <person name="Castanera R."/>
            <person name="Culley D."/>
            <person name="Daum C."/>
            <person name="Ezra D."/>
            <person name="Gonzalez J."/>
            <person name="Henrissat B."/>
            <person name="Kuo A."/>
            <person name="Liang C."/>
            <person name="Lipzen A."/>
            <person name="Lutzoni F."/>
            <person name="Magnuson J."/>
            <person name="Mondo S."/>
            <person name="Nolan M."/>
            <person name="Ohm R."/>
            <person name="Pangilinan J."/>
            <person name="Park H.-J."/>
            <person name="Ramirez L."/>
            <person name="Alfaro M."/>
            <person name="Sun H."/>
            <person name="Tritt A."/>
            <person name="Yoshinaga Y."/>
            <person name="Zwiers L.-H."/>
            <person name="Turgeon B."/>
            <person name="Goodwin S."/>
            <person name="Spatafora J."/>
            <person name="Crous P."/>
            <person name="Grigoriev I."/>
        </authorList>
    </citation>
    <scope>NUCLEOTIDE SEQUENCE</scope>
    <source>
        <strain evidence="11">CBS 161.51</strain>
    </source>
</reference>
<dbReference type="Proteomes" id="UP000800038">
    <property type="component" value="Unassembled WGS sequence"/>
</dbReference>
<feature type="transmembrane region" description="Helical" evidence="8">
    <location>
        <begin position="1106"/>
        <end position="1126"/>
    </location>
</feature>
<feature type="transmembrane region" description="Helical" evidence="8">
    <location>
        <begin position="92"/>
        <end position="110"/>
    </location>
</feature>
<feature type="domain" description="ABC transmembrane type-1" evidence="10">
    <location>
        <begin position="273"/>
        <end position="545"/>
    </location>
</feature>
<feature type="domain" description="ABC transporter" evidence="9">
    <location>
        <begin position="1198"/>
        <end position="1430"/>
    </location>
</feature>
<evidence type="ECO:0000256" key="6">
    <source>
        <dbReference type="ARBA" id="ARBA00022989"/>
    </source>
</evidence>
<evidence type="ECO:0000313" key="12">
    <source>
        <dbReference type="Proteomes" id="UP000800038"/>
    </source>
</evidence>
<keyword evidence="3 8" id="KW-0812">Transmembrane</keyword>
<dbReference type="PANTHER" id="PTHR24223:SF399">
    <property type="entry name" value="ABC TRANSPORTER ATNG"/>
    <property type="match status" value="1"/>
</dbReference>
<evidence type="ECO:0000256" key="7">
    <source>
        <dbReference type="ARBA" id="ARBA00023136"/>
    </source>
</evidence>
<evidence type="ECO:0000259" key="9">
    <source>
        <dbReference type="PROSITE" id="PS50893"/>
    </source>
</evidence>
<dbReference type="GO" id="GO:0005524">
    <property type="term" value="F:ATP binding"/>
    <property type="evidence" value="ECO:0007669"/>
    <property type="project" value="UniProtKB-KW"/>
</dbReference>
<dbReference type="Pfam" id="PF00005">
    <property type="entry name" value="ABC_tran"/>
    <property type="match status" value="2"/>
</dbReference>
<feature type="transmembrane region" description="Helical" evidence="8">
    <location>
        <begin position="399"/>
        <end position="419"/>
    </location>
</feature>
<dbReference type="Pfam" id="PF00664">
    <property type="entry name" value="ABC_membrane"/>
    <property type="match status" value="1"/>
</dbReference>
<dbReference type="GO" id="GO:0140359">
    <property type="term" value="F:ABC-type transporter activity"/>
    <property type="evidence" value="ECO:0007669"/>
    <property type="project" value="InterPro"/>
</dbReference>
<dbReference type="Pfam" id="PF24357">
    <property type="entry name" value="TMD0_ABC"/>
    <property type="match status" value="1"/>
</dbReference>
<dbReference type="PROSITE" id="PS50893">
    <property type="entry name" value="ABC_TRANSPORTER_2"/>
    <property type="match status" value="2"/>
</dbReference>
<dbReference type="InterPro" id="IPR027417">
    <property type="entry name" value="P-loop_NTPase"/>
</dbReference>
<evidence type="ECO:0000256" key="5">
    <source>
        <dbReference type="ARBA" id="ARBA00022840"/>
    </source>
</evidence>
<dbReference type="OrthoDB" id="6500128at2759"/>
<dbReference type="PANTHER" id="PTHR24223">
    <property type="entry name" value="ATP-BINDING CASSETTE SUB-FAMILY C"/>
    <property type="match status" value="1"/>
</dbReference>
<proteinExistence type="predicted"/>
<dbReference type="SUPFAM" id="SSF52540">
    <property type="entry name" value="P-loop containing nucleoside triphosphate hydrolases"/>
    <property type="match status" value="2"/>
</dbReference>
<dbReference type="FunFam" id="3.40.50.300:FF:000163">
    <property type="entry name" value="Multidrug resistance-associated protein member 4"/>
    <property type="match status" value="1"/>
</dbReference>
<feature type="transmembrane region" description="Helical" evidence="8">
    <location>
        <begin position="1022"/>
        <end position="1039"/>
    </location>
</feature>
<keyword evidence="2" id="KW-0813">Transport</keyword>
<dbReference type="InterPro" id="IPR017871">
    <property type="entry name" value="ABC_transporter-like_CS"/>
</dbReference>
<feature type="transmembrane region" description="Helical" evidence="8">
    <location>
        <begin position="190"/>
        <end position="211"/>
    </location>
</feature>
<evidence type="ECO:0000259" key="10">
    <source>
        <dbReference type="PROSITE" id="PS50929"/>
    </source>
</evidence>
<evidence type="ECO:0000256" key="2">
    <source>
        <dbReference type="ARBA" id="ARBA00022448"/>
    </source>
</evidence>
<feature type="transmembrane region" description="Helical" evidence="8">
    <location>
        <begin position="28"/>
        <end position="46"/>
    </location>
</feature>
<dbReference type="SMART" id="SM00382">
    <property type="entry name" value="AAA"/>
    <property type="match status" value="2"/>
</dbReference>
<keyword evidence="12" id="KW-1185">Reference proteome</keyword>
<dbReference type="InterPro" id="IPR050173">
    <property type="entry name" value="ABC_transporter_C-like"/>
</dbReference>
<evidence type="ECO:0000256" key="3">
    <source>
        <dbReference type="ARBA" id="ARBA00022692"/>
    </source>
</evidence>
<accession>A0A6A5SJH2</accession>
<dbReference type="InterPro" id="IPR003439">
    <property type="entry name" value="ABC_transporter-like_ATP-bd"/>
</dbReference>
<dbReference type="InterPro" id="IPR003593">
    <property type="entry name" value="AAA+_ATPase"/>
</dbReference>
<evidence type="ECO:0000313" key="11">
    <source>
        <dbReference type="EMBL" id="KAF1939784.1"/>
    </source>
</evidence>
<dbReference type="Gene3D" id="3.40.50.300">
    <property type="entry name" value="P-loop containing nucleotide triphosphate hydrolases"/>
    <property type="match status" value="2"/>
</dbReference>
<keyword evidence="7 8" id="KW-0472">Membrane</keyword>
<comment type="subcellular location">
    <subcellularLocation>
        <location evidence="1">Membrane</location>
        <topology evidence="1">Multi-pass membrane protein</topology>
    </subcellularLocation>
</comment>
<protein>
    <submittedName>
        <fullName evidence="11">Putative ABC transporter</fullName>
    </submittedName>
</protein>
<dbReference type="SUPFAM" id="SSF90123">
    <property type="entry name" value="ABC transporter transmembrane region"/>
    <property type="match status" value="2"/>
</dbReference>
<feature type="domain" description="ABC transmembrane type-1" evidence="10">
    <location>
        <begin position="876"/>
        <end position="1161"/>
    </location>
</feature>
<keyword evidence="4" id="KW-0547">Nucleotide-binding</keyword>
<dbReference type="PROSITE" id="PS00211">
    <property type="entry name" value="ABC_TRANSPORTER_1"/>
    <property type="match status" value="2"/>
</dbReference>
<dbReference type="InterPro" id="IPR044726">
    <property type="entry name" value="ABCC_6TM_D2"/>
</dbReference>
<keyword evidence="5" id="KW-0067">ATP-binding</keyword>
<gene>
    <name evidence="11" type="ORF">EJ02DRAFT_407737</name>
</gene>
<dbReference type="InterPro" id="IPR056227">
    <property type="entry name" value="TMD0_ABC"/>
</dbReference>
<feature type="transmembrane region" description="Helical" evidence="8">
    <location>
        <begin position="151"/>
        <end position="170"/>
    </location>
</feature>
<dbReference type="CDD" id="cd18580">
    <property type="entry name" value="ABC_6TM_ABCC_D2"/>
    <property type="match status" value="1"/>
</dbReference>
<dbReference type="GO" id="GO:0016020">
    <property type="term" value="C:membrane"/>
    <property type="evidence" value="ECO:0007669"/>
    <property type="project" value="UniProtKB-SubCell"/>
</dbReference>
<feature type="transmembrane region" description="Helical" evidence="8">
    <location>
        <begin position="876"/>
        <end position="900"/>
    </location>
</feature>
<dbReference type="Gene3D" id="1.20.1560.10">
    <property type="entry name" value="ABC transporter type 1, transmembrane domain"/>
    <property type="match status" value="2"/>
</dbReference>
<name>A0A6A5SJH2_9PLEO</name>
<organism evidence="11 12">
    <name type="scientific">Clathrospora elynae</name>
    <dbReference type="NCBI Taxonomy" id="706981"/>
    <lineage>
        <taxon>Eukaryota</taxon>
        <taxon>Fungi</taxon>
        <taxon>Dikarya</taxon>
        <taxon>Ascomycota</taxon>
        <taxon>Pezizomycotina</taxon>
        <taxon>Dothideomycetes</taxon>
        <taxon>Pleosporomycetidae</taxon>
        <taxon>Pleosporales</taxon>
        <taxon>Diademaceae</taxon>
        <taxon>Clathrospora</taxon>
    </lineage>
</organism>
<feature type="transmembrane region" description="Helical" evidence="8">
    <location>
        <begin position="67"/>
        <end position="86"/>
    </location>
</feature>
<evidence type="ECO:0000256" key="1">
    <source>
        <dbReference type="ARBA" id="ARBA00004141"/>
    </source>
</evidence>
<dbReference type="InterPro" id="IPR036640">
    <property type="entry name" value="ABC1_TM_sf"/>
</dbReference>